<name>A0AAQ3WFJ5_PASNO</name>
<keyword evidence="5" id="KW-0175">Coiled coil</keyword>
<feature type="compositionally biased region" description="Basic residues" evidence="6">
    <location>
        <begin position="540"/>
        <end position="567"/>
    </location>
</feature>
<sequence>MATQAELEVAVAALQAKKRRLQEALDRLVACSPVPIPIRWEDLDAHLASVAARLGCHLDSLHAAAATAAGDPTTADHHVQPPLEKDEPLQKDRARRGDPDWVEEEHGSNAEQGAQAAETASLDLEHGAEEGEEVPEEGLSSVASPREGDEVAVVEEEEAVNASAGHEGREDEAEWPRPRTAAGGAEAALTRAIAAACANMDSSALVDLLRLSGRSSIRARRAFLPALLRAADPHALIVRAVGGFLASAGPGGSRCWRNCVALIECVPRLAAPSAEALEQAERLAGRWKEMAVAEPASGRDLERMAGWGLLTFLASYGIVPEFDADELIRLFGNITPHMKKNCVDLCIRLGMIEKMNDSINHFIEKGKPLDAIRLAHTFSLTDKYPPLTIMTDYVENAKKTAEDILSMESNSLESLNQAMSKKVNALIFSWSAVDGCNIDPVHRSAIKAEITQLLHKYANKQQSLAGVSGTTSSLCQQQHIFQEQYQQQAQMQLVEQQQRKPEEEQQQQHQQQMPQEVEHQHIQYQQEPQEREQGWMWQNRRGKRQYNKNRKRKPSSQRQQRLSKRPRLSPYVRPGIHTQCGEPFSGVQAAPFCTRTRYFGPYYHSQPHLPVFRR</sequence>
<feature type="compositionally biased region" description="Basic and acidic residues" evidence="6">
    <location>
        <begin position="166"/>
        <end position="177"/>
    </location>
</feature>
<dbReference type="PANTHER" id="PTHR31791">
    <property type="entry name" value="FRIGIDA-LIKE PROTEIN 3-RELATED"/>
    <property type="match status" value="1"/>
</dbReference>
<dbReference type="PANTHER" id="PTHR31791:SF9">
    <property type="entry name" value="FRIGIDA-LIKE PROTEIN"/>
    <property type="match status" value="1"/>
</dbReference>
<feature type="region of interest" description="Disordered" evidence="6">
    <location>
        <begin position="493"/>
        <end position="575"/>
    </location>
</feature>
<evidence type="ECO:0000313" key="7">
    <source>
        <dbReference type="EMBL" id="WVZ59757.1"/>
    </source>
</evidence>
<keyword evidence="8" id="KW-1185">Reference proteome</keyword>
<accession>A0AAQ3WFJ5</accession>
<keyword evidence="3 4" id="KW-0287">Flowering</keyword>
<dbReference type="Proteomes" id="UP001341281">
    <property type="component" value="Chromosome 02"/>
</dbReference>
<dbReference type="AlphaFoldDB" id="A0AAQ3WFJ5"/>
<organism evidence="7 8">
    <name type="scientific">Paspalum notatum var. saurae</name>
    <dbReference type="NCBI Taxonomy" id="547442"/>
    <lineage>
        <taxon>Eukaryota</taxon>
        <taxon>Viridiplantae</taxon>
        <taxon>Streptophyta</taxon>
        <taxon>Embryophyta</taxon>
        <taxon>Tracheophyta</taxon>
        <taxon>Spermatophyta</taxon>
        <taxon>Magnoliopsida</taxon>
        <taxon>Liliopsida</taxon>
        <taxon>Poales</taxon>
        <taxon>Poaceae</taxon>
        <taxon>PACMAD clade</taxon>
        <taxon>Panicoideae</taxon>
        <taxon>Andropogonodae</taxon>
        <taxon>Paspaleae</taxon>
        <taxon>Paspalinae</taxon>
        <taxon>Paspalum</taxon>
    </lineage>
</organism>
<dbReference type="EMBL" id="CP144746">
    <property type="protein sequence ID" value="WVZ59757.1"/>
    <property type="molecule type" value="Genomic_DNA"/>
</dbReference>
<dbReference type="Pfam" id="PF07899">
    <property type="entry name" value="Frigida"/>
    <property type="match status" value="1"/>
</dbReference>
<keyword evidence="4" id="KW-0217">Developmental protein</keyword>
<feature type="compositionally biased region" description="Basic and acidic residues" evidence="6">
    <location>
        <begin position="74"/>
        <end position="108"/>
    </location>
</feature>
<evidence type="ECO:0000256" key="2">
    <source>
        <dbReference type="ARBA" id="ARBA00022782"/>
    </source>
</evidence>
<gene>
    <name evidence="7" type="ORF">U9M48_009858</name>
</gene>
<comment type="similarity">
    <text evidence="1 4">Belongs to the Frigida family.</text>
</comment>
<dbReference type="GO" id="GO:0009908">
    <property type="term" value="P:flower development"/>
    <property type="evidence" value="ECO:0007669"/>
    <property type="project" value="UniProtKB-KW"/>
</dbReference>
<evidence type="ECO:0000256" key="3">
    <source>
        <dbReference type="ARBA" id="ARBA00023089"/>
    </source>
</evidence>
<reference evidence="7 8" key="1">
    <citation type="submission" date="2024-02" db="EMBL/GenBank/DDBJ databases">
        <title>High-quality chromosome-scale genome assembly of Pensacola bahiagrass (Paspalum notatum Flugge var. saurae).</title>
        <authorList>
            <person name="Vega J.M."/>
            <person name="Podio M."/>
            <person name="Orjuela J."/>
            <person name="Siena L.A."/>
            <person name="Pessino S.C."/>
            <person name="Combes M.C."/>
            <person name="Mariac C."/>
            <person name="Albertini E."/>
            <person name="Pupilli F."/>
            <person name="Ortiz J.P.A."/>
            <person name="Leblanc O."/>
        </authorList>
    </citation>
    <scope>NUCLEOTIDE SEQUENCE [LARGE SCALE GENOMIC DNA]</scope>
    <source>
        <strain evidence="7">R1</strain>
        <tissue evidence="7">Leaf</tissue>
    </source>
</reference>
<protein>
    <recommendedName>
        <fullName evidence="4">FRIGIDA-like protein</fullName>
    </recommendedName>
</protein>
<keyword evidence="2 4" id="KW-0221">Differentiation</keyword>
<evidence type="ECO:0000256" key="1">
    <source>
        <dbReference type="ARBA" id="ARBA00008956"/>
    </source>
</evidence>
<proteinExistence type="inferred from homology"/>
<dbReference type="InterPro" id="IPR012474">
    <property type="entry name" value="Frigida"/>
</dbReference>
<evidence type="ECO:0000256" key="4">
    <source>
        <dbReference type="RuleBase" id="RU364012"/>
    </source>
</evidence>
<dbReference type="GO" id="GO:0030154">
    <property type="term" value="P:cell differentiation"/>
    <property type="evidence" value="ECO:0007669"/>
    <property type="project" value="UniProtKB-KW"/>
</dbReference>
<evidence type="ECO:0000313" key="8">
    <source>
        <dbReference type="Proteomes" id="UP001341281"/>
    </source>
</evidence>
<evidence type="ECO:0000256" key="5">
    <source>
        <dbReference type="SAM" id="Coils"/>
    </source>
</evidence>
<evidence type="ECO:0000256" key="6">
    <source>
        <dbReference type="SAM" id="MobiDB-lite"/>
    </source>
</evidence>
<feature type="region of interest" description="Disordered" evidence="6">
    <location>
        <begin position="69"/>
        <end position="151"/>
    </location>
</feature>
<feature type="region of interest" description="Disordered" evidence="6">
    <location>
        <begin position="159"/>
        <end position="178"/>
    </location>
</feature>
<feature type="coiled-coil region" evidence="5">
    <location>
        <begin position="4"/>
        <end position="31"/>
    </location>
</feature>